<dbReference type="InterPro" id="IPR011009">
    <property type="entry name" value="Kinase-like_dom_sf"/>
</dbReference>
<dbReference type="Pfam" id="PF00069">
    <property type="entry name" value="Pkinase"/>
    <property type="match status" value="1"/>
</dbReference>
<dbReference type="Proteomes" id="UP000007799">
    <property type="component" value="Unassembled WGS sequence"/>
</dbReference>
<dbReference type="GeneID" id="16076182"/>
<dbReference type="GO" id="GO:0005524">
    <property type="term" value="F:ATP binding"/>
    <property type="evidence" value="ECO:0007669"/>
    <property type="project" value="UniProtKB-KW"/>
</dbReference>
<feature type="coiled-coil region" evidence="3">
    <location>
        <begin position="488"/>
        <end position="522"/>
    </location>
</feature>
<evidence type="ECO:0000256" key="2">
    <source>
        <dbReference type="ARBA" id="ARBA00022840"/>
    </source>
</evidence>
<dbReference type="RefSeq" id="XP_004995602.1">
    <property type="nucleotide sequence ID" value="XM_004995545.1"/>
</dbReference>
<dbReference type="OrthoDB" id="122279at2759"/>
<evidence type="ECO:0000313" key="6">
    <source>
        <dbReference type="Proteomes" id="UP000007799"/>
    </source>
</evidence>
<dbReference type="PANTHER" id="PTHR44329">
    <property type="entry name" value="SERINE/THREONINE-PROTEIN KINASE TNNI3K-RELATED"/>
    <property type="match status" value="1"/>
</dbReference>
<dbReference type="Gene3D" id="1.10.510.10">
    <property type="entry name" value="Transferase(Phosphotransferase) domain 1"/>
    <property type="match status" value="1"/>
</dbReference>
<gene>
    <name evidence="5" type="ORF">PTSG_03870</name>
</gene>
<dbReference type="PROSITE" id="PS50011">
    <property type="entry name" value="PROTEIN_KINASE_DOM"/>
    <property type="match status" value="1"/>
</dbReference>
<dbReference type="SUPFAM" id="SSF56112">
    <property type="entry name" value="Protein kinase-like (PK-like)"/>
    <property type="match status" value="1"/>
</dbReference>
<keyword evidence="1" id="KW-0547">Nucleotide-binding</keyword>
<dbReference type="AlphaFoldDB" id="F2U5M2"/>
<feature type="domain" description="Protein kinase" evidence="4">
    <location>
        <begin position="560"/>
        <end position="833"/>
    </location>
</feature>
<organism evidence="6">
    <name type="scientific">Salpingoeca rosetta (strain ATCC 50818 / BSB-021)</name>
    <dbReference type="NCBI Taxonomy" id="946362"/>
    <lineage>
        <taxon>Eukaryota</taxon>
        <taxon>Choanoflagellata</taxon>
        <taxon>Craspedida</taxon>
        <taxon>Salpingoecidae</taxon>
        <taxon>Salpingoeca</taxon>
    </lineage>
</organism>
<dbReference type="InterPro" id="IPR008271">
    <property type="entry name" value="Ser/Thr_kinase_AS"/>
</dbReference>
<dbReference type="Gene3D" id="3.80.10.10">
    <property type="entry name" value="Ribonuclease Inhibitor"/>
    <property type="match status" value="3"/>
</dbReference>
<evidence type="ECO:0000256" key="3">
    <source>
        <dbReference type="SAM" id="Coils"/>
    </source>
</evidence>
<proteinExistence type="predicted"/>
<dbReference type="InParanoid" id="F2U5M2"/>
<reference evidence="5" key="1">
    <citation type="submission" date="2009-08" db="EMBL/GenBank/DDBJ databases">
        <title>Annotation of Salpingoeca rosetta.</title>
        <authorList>
            <consortium name="The Broad Institute Genome Sequencing Platform"/>
            <person name="Russ C."/>
            <person name="Cuomo C."/>
            <person name="Burger G."/>
            <person name="Gray M.W."/>
            <person name="Holland P.W.H."/>
            <person name="King N."/>
            <person name="Lang F.B.F."/>
            <person name="Roger A.J."/>
            <person name="Ruiz-Trillo I."/>
            <person name="Young S.K."/>
            <person name="Zeng Q."/>
            <person name="Gargeya S."/>
            <person name="Alvarado L."/>
            <person name="Berlin A."/>
            <person name="Chapman S.B."/>
            <person name="Chen Z."/>
            <person name="Freedman E."/>
            <person name="Gellesch M."/>
            <person name="Goldberg J."/>
            <person name="Griggs A."/>
            <person name="Gujja S."/>
            <person name="Heilman E."/>
            <person name="Heiman D."/>
            <person name="Howarth C."/>
            <person name="Mehta T."/>
            <person name="Neiman D."/>
            <person name="Pearson M."/>
            <person name="Roberts A."/>
            <person name="Saif S."/>
            <person name="Shea T."/>
            <person name="Shenoy N."/>
            <person name="Sisk P."/>
            <person name="Stolte C."/>
            <person name="Sykes S."/>
            <person name="White J."/>
            <person name="Yandava C."/>
            <person name="Haas B."/>
            <person name="Nusbaum C."/>
            <person name="Birren B."/>
        </authorList>
    </citation>
    <scope>NUCLEOTIDE SEQUENCE [LARGE SCALE GENOMIC DNA]</scope>
    <source>
        <strain evidence="5">ATCC 50818</strain>
    </source>
</reference>
<dbReference type="InterPro" id="IPR032675">
    <property type="entry name" value="LRR_dom_sf"/>
</dbReference>
<dbReference type="InterPro" id="IPR000719">
    <property type="entry name" value="Prot_kinase_dom"/>
</dbReference>
<dbReference type="eggNOG" id="KOG0192">
    <property type="taxonomic scope" value="Eukaryota"/>
</dbReference>
<dbReference type="InterPro" id="IPR051681">
    <property type="entry name" value="Ser/Thr_Kinases-Pseudokinases"/>
</dbReference>
<dbReference type="KEGG" id="sre:PTSG_03870"/>
<keyword evidence="2" id="KW-0067">ATP-binding</keyword>
<protein>
    <submittedName>
        <fullName evidence="5">TKL protein kinase</fullName>
    </submittedName>
</protein>
<dbReference type="SUPFAM" id="SSF52047">
    <property type="entry name" value="RNI-like"/>
    <property type="match status" value="2"/>
</dbReference>
<dbReference type="EMBL" id="GL832962">
    <property type="protein sequence ID" value="EGD83238.1"/>
    <property type="molecule type" value="Genomic_DNA"/>
</dbReference>
<dbReference type="OMA" id="KIFAIQE"/>
<dbReference type="eggNOG" id="KOG4308">
    <property type="taxonomic scope" value="Eukaryota"/>
</dbReference>
<sequence>MSIPAALLMEGSLKAISVSETCPTLRLTSLEPGSEVRLKQALARNTSLVALIIETERRLPGLGAALAHALIFNTTLQTLDITGAHCEGKAVSLLAETLKKNRSLTSLLLRTCDSDGLLALADALTQNDTLSTLTLGEGIISEEAALAFAHTIQANKALTVLSHNVCMTGTFHGTDNFSSLSITVTTAQSAHALIRACQMNDSLEQLMLSTSICHTAKPGALEQLLRDNSTLQRLELDSVDSREASALASGLRNNEVLEKLVIKKQVGGTDGSWALAHILVNNIGLQTFVLGHDNSENGQSWPLARALRTNSTLTSLTLFGPILSDAACALAGALASNTSLRSLVILENELDEAGAWTLANAIKKNKSLHNVSLSNGTVGDAGAKAFAGVIAHNTSLQYLDLSNNGISGEGILDIVHALAWNTQLITLDLTGNANDRALGEEAAKMLCTVLFDGEAKLGYNIQRITRTSSVQHRSSSSSSSDVGSISRVSELETKLDAIKRELFHKDEEINALRRQLRREKRRSMPRYDERANWRSREAEVEALLHLRMDVSFVDNWRRAEDMRHRPIVGAAGNLFKGTYAGQMVALKQVLLDRAPSLTALIQGKHSNRNHSLLLEVKILLTMRHPHIVPFLGLCYDQADPGVVYLMMTWASGGSLYEYLHTSKAAPSRAERSRMLMEMASAMEYLHAHGVVHRDFKSPNVLLTASLSTQICDFGLSSVSEQSSHVSARLGTELWASPEQFAGDLLTRETDVFSFGCVAWEMVFGLRPWHHLEFMTHQRRIKYIAHCYERHVFMAVDKEINGRTASPEMQDIISGCLQPIGQRYDFGQLYKAFLIQWEAAKQGGPVNLDLHEEILFGADDAVWKLSQDVVDQIDTLLAPLPDAPSTLVAPLRLSLAEHQELLHQVLRKALAGPRSMDPVLSRLRDAALVISHVKNAAFNGAVMRNRIMVRCKCDGQREDLPRPFPVQDMASEHHSSPQEIALLSYATMHPHALNSPYHFLCVPSPNDALHVNLRIQRAFCGLPSFEAAVAILSGDMSHLVPKDGGWMGHGFYVTPDLDFALESAVPIAVKDRDLPRTLERWRLSRFPCCQLVLLCDVVYTNPFPMLSEAQVDGEKLMPGHDAHVAVVNMATKPASNARPFASVEDWQAEGGCPAVQLVLHDGASVLPHALLVFEPGP</sequence>
<evidence type="ECO:0000256" key="1">
    <source>
        <dbReference type="ARBA" id="ARBA00022741"/>
    </source>
</evidence>
<keyword evidence="3" id="KW-0175">Coiled coil</keyword>
<dbReference type="PROSITE" id="PS00108">
    <property type="entry name" value="PROTEIN_KINASE_ST"/>
    <property type="match status" value="1"/>
</dbReference>
<dbReference type="SMART" id="SM00368">
    <property type="entry name" value="LRR_RI"/>
    <property type="match status" value="7"/>
</dbReference>
<name>F2U5M2_SALR5</name>
<accession>F2U5M2</accession>
<evidence type="ECO:0000313" key="5">
    <source>
        <dbReference type="EMBL" id="EGD83238.1"/>
    </source>
</evidence>
<evidence type="ECO:0000259" key="4">
    <source>
        <dbReference type="PROSITE" id="PS50011"/>
    </source>
</evidence>
<dbReference type="GO" id="GO:0004674">
    <property type="term" value="F:protein serine/threonine kinase activity"/>
    <property type="evidence" value="ECO:0007669"/>
    <property type="project" value="TreeGrafter"/>
</dbReference>
<dbReference type="PANTHER" id="PTHR44329:SF298">
    <property type="entry name" value="MIXED LINEAGE KINASE DOMAIN-LIKE PROTEIN"/>
    <property type="match status" value="1"/>
</dbReference>
<keyword evidence="6" id="KW-1185">Reference proteome</keyword>
<keyword evidence="5" id="KW-0808">Transferase</keyword>
<keyword evidence="5" id="KW-0418">Kinase</keyword>